<dbReference type="GO" id="GO:0035317">
    <property type="term" value="P:imaginal disc-derived wing hair organization"/>
    <property type="evidence" value="ECO:0007669"/>
    <property type="project" value="TreeGrafter"/>
</dbReference>
<dbReference type="Pfam" id="PF23328">
    <property type="entry name" value="Sha_B_N"/>
    <property type="match status" value="1"/>
</dbReference>
<dbReference type="AlphaFoldDB" id="A0A8R2NPN6"/>
<proteinExistence type="predicted"/>
<dbReference type="OrthoDB" id="6346242at2759"/>
<sequence>MVVPAEEERTAKVVVAAVSCYRWRACADVNDTRSDIMTSRFQSSPALTTALLLLLLDTVFATVSITRHHRGDVFDVSDVKCSMETCVGVSSGTASLVDAIVAAERDYPSSVGSRGYKQSTGTSMESLHNGNCRCQCIQPVPVFRDDLRICVDDLQGECILCIQIYSTIL</sequence>
<evidence type="ECO:0000313" key="2">
    <source>
        <dbReference type="EnsemblMetazoa" id="XP_029344998.1"/>
    </source>
</evidence>
<evidence type="ECO:0000313" key="3">
    <source>
        <dbReference type="Proteomes" id="UP000007819"/>
    </source>
</evidence>
<dbReference type="GO" id="GO:0005938">
    <property type="term" value="C:cell cortex"/>
    <property type="evidence" value="ECO:0007669"/>
    <property type="project" value="TreeGrafter"/>
</dbReference>
<evidence type="ECO:0000259" key="1">
    <source>
        <dbReference type="Pfam" id="PF23328"/>
    </source>
</evidence>
<dbReference type="InterPro" id="IPR057507">
    <property type="entry name" value="Sha_B-like_N"/>
</dbReference>
<dbReference type="Proteomes" id="UP000007819">
    <property type="component" value="Chromosome A2"/>
</dbReference>
<reference evidence="3" key="1">
    <citation type="submission" date="2010-06" db="EMBL/GenBank/DDBJ databases">
        <authorList>
            <person name="Jiang H."/>
            <person name="Abraham K."/>
            <person name="Ali S."/>
            <person name="Alsbrooks S.L."/>
            <person name="Anim B.N."/>
            <person name="Anosike U.S."/>
            <person name="Attaway T."/>
            <person name="Bandaranaike D.P."/>
            <person name="Battles P.K."/>
            <person name="Bell S.N."/>
            <person name="Bell A.V."/>
            <person name="Beltran B."/>
            <person name="Bickham C."/>
            <person name="Bustamante Y."/>
            <person name="Caleb T."/>
            <person name="Canada A."/>
            <person name="Cardenas V."/>
            <person name="Carter K."/>
            <person name="Chacko J."/>
            <person name="Chandrabose M.N."/>
            <person name="Chavez D."/>
            <person name="Chavez A."/>
            <person name="Chen L."/>
            <person name="Chu H.-S."/>
            <person name="Claassen K.J."/>
            <person name="Cockrell R."/>
            <person name="Collins M."/>
            <person name="Cooper J.A."/>
            <person name="Cree A."/>
            <person name="Curry S.M."/>
            <person name="Da Y."/>
            <person name="Dao M.D."/>
            <person name="Das B."/>
            <person name="Davila M.-L."/>
            <person name="Davy-Carroll L."/>
            <person name="Denson S."/>
            <person name="Dinh H."/>
            <person name="Ebong V.E."/>
            <person name="Edwards J.R."/>
            <person name="Egan A."/>
            <person name="El-Daye J."/>
            <person name="Escobedo L."/>
            <person name="Fernandez S."/>
            <person name="Fernando P.R."/>
            <person name="Flagg N."/>
            <person name="Forbes L.D."/>
            <person name="Fowler R.G."/>
            <person name="Fu Q."/>
            <person name="Gabisi R.A."/>
            <person name="Ganer J."/>
            <person name="Garbino Pronczuk A."/>
            <person name="Garcia R.M."/>
            <person name="Garner T."/>
            <person name="Garrett T.E."/>
            <person name="Gonzalez D.A."/>
            <person name="Hamid H."/>
            <person name="Hawkins E.S."/>
            <person name="Hirani K."/>
            <person name="Hogues M.E."/>
            <person name="Hollins B."/>
            <person name="Hsiao C.-H."/>
            <person name="Jabil R."/>
            <person name="James M.L."/>
            <person name="Jhangiani S.N."/>
            <person name="Johnson B."/>
            <person name="Johnson Q."/>
            <person name="Joshi V."/>
            <person name="Kalu J.B."/>
            <person name="Kam C."/>
            <person name="Kashfia A."/>
            <person name="Keebler J."/>
            <person name="Kisamo H."/>
            <person name="Kovar C.L."/>
            <person name="Lago L.A."/>
            <person name="Lai C.-Y."/>
            <person name="Laidlaw J."/>
            <person name="Lara F."/>
            <person name="Le T.-K."/>
            <person name="Lee S.L."/>
            <person name="Legall F.H."/>
            <person name="Lemon S.J."/>
            <person name="Lewis L.R."/>
            <person name="Li B."/>
            <person name="Liu Y."/>
            <person name="Liu Y.-S."/>
            <person name="Lopez J."/>
            <person name="Lozado R.J."/>
            <person name="Lu J."/>
            <person name="Madu R.C."/>
            <person name="Maheshwari M."/>
            <person name="Maheshwari R."/>
            <person name="Malloy K."/>
            <person name="Martinez E."/>
            <person name="Mathew T."/>
            <person name="Mercado I.C."/>
            <person name="Mercado C."/>
            <person name="Meyer B."/>
            <person name="Montgomery K."/>
            <person name="Morgan M.B."/>
            <person name="Munidasa M."/>
            <person name="Nazareth L.V."/>
            <person name="Nelson J."/>
            <person name="Ng B.M."/>
            <person name="Nguyen N.B."/>
            <person name="Nguyen P.Q."/>
            <person name="Nguyen T."/>
            <person name="Obregon M."/>
            <person name="Okwuonu G.O."/>
            <person name="Onwere C.G."/>
            <person name="Orozco G."/>
            <person name="Parra A."/>
            <person name="Patel S."/>
            <person name="Patil S."/>
            <person name="Perez A."/>
            <person name="Perez Y."/>
            <person name="Pham C."/>
            <person name="Primus E.L."/>
            <person name="Pu L.-L."/>
            <person name="Puazo M."/>
            <person name="Qin X."/>
            <person name="Quiroz J.B."/>
            <person name="Reese J."/>
            <person name="Richards S."/>
            <person name="Rives C.M."/>
            <person name="Robberts R."/>
            <person name="Ruiz S.J."/>
            <person name="Ruiz M.J."/>
            <person name="Santibanez J."/>
            <person name="Schneider B.W."/>
            <person name="Sisson I."/>
            <person name="Smith M."/>
            <person name="Sodergren E."/>
            <person name="Song X.-Z."/>
            <person name="Song B.B."/>
            <person name="Summersgill H."/>
            <person name="Thelus R."/>
            <person name="Thornton R.D."/>
            <person name="Trejos Z.Y."/>
            <person name="Usmani K."/>
            <person name="Vattathil S."/>
            <person name="Villasana D."/>
            <person name="Walker D.L."/>
            <person name="Wang S."/>
            <person name="Wang K."/>
            <person name="White C.S."/>
            <person name="Williams A.C."/>
            <person name="Williamson J."/>
            <person name="Wilson K."/>
            <person name="Woghiren I.O."/>
            <person name="Woodworth J.R."/>
            <person name="Worley K.C."/>
            <person name="Wright R.A."/>
            <person name="Wu W."/>
            <person name="Young L."/>
            <person name="Zhang L."/>
            <person name="Zhang J."/>
            <person name="Zhu Y."/>
            <person name="Muzny D.M."/>
            <person name="Weinstock G."/>
            <person name="Gibbs R.A."/>
        </authorList>
    </citation>
    <scope>NUCLEOTIDE SEQUENCE [LARGE SCALE GENOMIC DNA]</scope>
    <source>
        <strain evidence="3">LSR1</strain>
    </source>
</reference>
<protein>
    <recommendedName>
        <fullName evidence="1">Shavenoid isoform B-like N-terminal domain-containing protein</fullName>
    </recommendedName>
</protein>
<dbReference type="PANTHER" id="PTHR39387:SF1">
    <property type="entry name" value="SHAVENOID, ISOFORM B"/>
    <property type="match status" value="1"/>
</dbReference>
<reference evidence="2" key="2">
    <citation type="submission" date="2022-06" db="UniProtKB">
        <authorList>
            <consortium name="EnsemblMetazoa"/>
        </authorList>
    </citation>
    <scope>IDENTIFICATION</scope>
</reference>
<dbReference type="GeneID" id="100573451"/>
<accession>A0A8R2NPN6</accession>
<feature type="domain" description="Shavenoid isoform B-like N-terminal" evidence="1">
    <location>
        <begin position="63"/>
        <end position="155"/>
    </location>
</feature>
<dbReference type="RefSeq" id="XP_029344998.1">
    <property type="nucleotide sequence ID" value="XM_029489138.1"/>
</dbReference>
<dbReference type="EnsemblMetazoa" id="XM_029489138.1">
    <property type="protein sequence ID" value="XP_029344998.1"/>
    <property type="gene ID" value="LOC100573451"/>
</dbReference>
<name>A0A8R2NPN6_ACYPI</name>
<keyword evidence="3" id="KW-1185">Reference proteome</keyword>
<dbReference type="KEGG" id="api:100573451"/>
<organism evidence="2 3">
    <name type="scientific">Acyrthosiphon pisum</name>
    <name type="common">Pea aphid</name>
    <dbReference type="NCBI Taxonomy" id="7029"/>
    <lineage>
        <taxon>Eukaryota</taxon>
        <taxon>Metazoa</taxon>
        <taxon>Ecdysozoa</taxon>
        <taxon>Arthropoda</taxon>
        <taxon>Hexapoda</taxon>
        <taxon>Insecta</taxon>
        <taxon>Pterygota</taxon>
        <taxon>Neoptera</taxon>
        <taxon>Paraneoptera</taxon>
        <taxon>Hemiptera</taxon>
        <taxon>Sternorrhyncha</taxon>
        <taxon>Aphidomorpha</taxon>
        <taxon>Aphidoidea</taxon>
        <taxon>Aphididae</taxon>
        <taxon>Macrosiphini</taxon>
        <taxon>Acyrthosiphon</taxon>
    </lineage>
</organism>
<dbReference type="PANTHER" id="PTHR39387">
    <property type="entry name" value="SHAVENOID, ISOFORM B"/>
    <property type="match status" value="1"/>
</dbReference>